<evidence type="ECO:0000313" key="2">
    <source>
        <dbReference type="EMBL" id="KAL0179614.1"/>
    </source>
</evidence>
<comment type="caution">
    <text evidence="2">The sequence shown here is derived from an EMBL/GenBank/DDBJ whole genome shotgun (WGS) entry which is preliminary data.</text>
</comment>
<dbReference type="Proteomes" id="UP001529510">
    <property type="component" value="Unassembled WGS sequence"/>
</dbReference>
<organism evidence="2 3">
    <name type="scientific">Cirrhinus mrigala</name>
    <name type="common">Mrigala</name>
    <dbReference type="NCBI Taxonomy" id="683832"/>
    <lineage>
        <taxon>Eukaryota</taxon>
        <taxon>Metazoa</taxon>
        <taxon>Chordata</taxon>
        <taxon>Craniata</taxon>
        <taxon>Vertebrata</taxon>
        <taxon>Euteleostomi</taxon>
        <taxon>Actinopterygii</taxon>
        <taxon>Neopterygii</taxon>
        <taxon>Teleostei</taxon>
        <taxon>Ostariophysi</taxon>
        <taxon>Cypriniformes</taxon>
        <taxon>Cyprinidae</taxon>
        <taxon>Labeoninae</taxon>
        <taxon>Labeonini</taxon>
        <taxon>Cirrhinus</taxon>
    </lineage>
</organism>
<dbReference type="AlphaFoldDB" id="A0ABD0PZZ3"/>
<dbReference type="EMBL" id="JAMKFB020000012">
    <property type="protein sequence ID" value="KAL0179614.1"/>
    <property type="molecule type" value="Genomic_DNA"/>
</dbReference>
<keyword evidence="3" id="KW-1185">Reference proteome</keyword>
<name>A0ABD0PZZ3_CIRMR</name>
<accession>A0ABD0PZZ3</accession>
<sequence length="58" mass="6604">WRQLVTHTWWCLVFLGAMGTGMQRISAAWHWTSWPSWAHSSYSICLGYPCGSASVCIQ</sequence>
<keyword evidence="1" id="KW-0732">Signal</keyword>
<feature type="signal peptide" evidence="1">
    <location>
        <begin position="1"/>
        <end position="19"/>
    </location>
</feature>
<feature type="chain" id="PRO_5044747303" evidence="1">
    <location>
        <begin position="20"/>
        <end position="58"/>
    </location>
</feature>
<feature type="non-terminal residue" evidence="2">
    <location>
        <position position="1"/>
    </location>
</feature>
<feature type="non-terminal residue" evidence="2">
    <location>
        <position position="58"/>
    </location>
</feature>
<gene>
    <name evidence="2" type="ORF">M9458_025056</name>
</gene>
<evidence type="ECO:0000313" key="3">
    <source>
        <dbReference type="Proteomes" id="UP001529510"/>
    </source>
</evidence>
<evidence type="ECO:0000256" key="1">
    <source>
        <dbReference type="SAM" id="SignalP"/>
    </source>
</evidence>
<reference evidence="2 3" key="1">
    <citation type="submission" date="2024-05" db="EMBL/GenBank/DDBJ databases">
        <title>Genome sequencing and assembly of Indian major carp, Cirrhinus mrigala (Hamilton, 1822).</title>
        <authorList>
            <person name="Mohindra V."/>
            <person name="Chowdhury L.M."/>
            <person name="Lal K."/>
            <person name="Jena J.K."/>
        </authorList>
    </citation>
    <scope>NUCLEOTIDE SEQUENCE [LARGE SCALE GENOMIC DNA]</scope>
    <source>
        <strain evidence="2">CM1030</strain>
        <tissue evidence="2">Blood</tissue>
    </source>
</reference>
<protein>
    <submittedName>
        <fullName evidence="2">Uncharacterized protein</fullName>
    </submittedName>
</protein>
<proteinExistence type="predicted"/>